<dbReference type="InterPro" id="IPR001680">
    <property type="entry name" value="WD40_rpt"/>
</dbReference>
<dbReference type="SMART" id="SM00320">
    <property type="entry name" value="WD40"/>
    <property type="match status" value="6"/>
</dbReference>
<evidence type="ECO:0000313" key="4">
    <source>
        <dbReference type="Ensembl" id="ENSECRP00000008237.1"/>
    </source>
</evidence>
<sequence>MVDPVSILQKWEGGHSTTVLCVGAGTDGLLVSGAERGALTLWNDEGVNLGQLKLVGEDDVTCVTFSPLATNKVYVSHGENVSLLDTRFLKNVLACYHISDDEINCLSVNETDSFLAAADDLGAVKILDLSSGKIRCSLHRHSNICSSVAFLHHRPQSLVSCGLDMQVMLWSLQKTHPLWVLNIQELNDKKQSQQQNSSQLFNPPLVHTVSVADCGSRFACGSEDGWVNIFRVTGTRFEQQLGFKAHSQGVSQVHYVSFLNSSCWLITGGNDGKVNLWDVGKEYLLSNEGKSKMGKKKGKKKHIHKKDIDTKNDRKLEAGNVSPTICINHGKKVNWLCPLHVKGELKIIVTDESNSLSVYPISILDK</sequence>
<dbReference type="Pfam" id="PF00400">
    <property type="entry name" value="WD40"/>
    <property type="match status" value="2"/>
</dbReference>
<dbReference type="SUPFAM" id="SSF50978">
    <property type="entry name" value="WD40 repeat-like"/>
    <property type="match status" value="1"/>
</dbReference>
<gene>
    <name evidence="4" type="primary">WDR53</name>
    <name evidence="4" type="synonym">wdr53</name>
</gene>
<dbReference type="InterPro" id="IPR042453">
    <property type="entry name" value="WDR53"/>
</dbReference>
<dbReference type="RefSeq" id="XP_028650742.1">
    <property type="nucleotide sequence ID" value="XM_028794909.2"/>
</dbReference>
<dbReference type="OrthoDB" id="2161379at2759"/>
<dbReference type="GeneTree" id="ENSGT00390000011073"/>
<dbReference type="PROSITE" id="PS00678">
    <property type="entry name" value="WD_REPEATS_1"/>
    <property type="match status" value="1"/>
</dbReference>
<name>A0A8C4X630_ERPCA</name>
<protein>
    <submittedName>
        <fullName evidence="4">WD repeat domain 53</fullName>
    </submittedName>
</protein>
<feature type="repeat" description="WD" evidence="3">
    <location>
        <begin position="243"/>
        <end position="287"/>
    </location>
</feature>
<dbReference type="PANTHER" id="PTHR44666:SF1">
    <property type="entry name" value="WD REPEAT-CONTAINING PROTEIN 53"/>
    <property type="match status" value="1"/>
</dbReference>
<accession>A0A8C4X630</accession>
<dbReference type="InterPro" id="IPR015943">
    <property type="entry name" value="WD40/YVTN_repeat-like_dom_sf"/>
</dbReference>
<keyword evidence="1 3" id="KW-0853">WD repeat</keyword>
<dbReference type="Ensembl" id="ENSECRT00000008369.1">
    <property type="protein sequence ID" value="ENSECRP00000008237.1"/>
    <property type="gene ID" value="ENSECRG00000005496.1"/>
</dbReference>
<evidence type="ECO:0000256" key="3">
    <source>
        <dbReference type="PROSITE-ProRule" id="PRU00221"/>
    </source>
</evidence>
<keyword evidence="2" id="KW-0677">Repeat</keyword>
<dbReference type="GeneID" id="114646632"/>
<dbReference type="InterPro" id="IPR019775">
    <property type="entry name" value="WD40_repeat_CS"/>
</dbReference>
<evidence type="ECO:0000313" key="5">
    <source>
        <dbReference type="Proteomes" id="UP000694620"/>
    </source>
</evidence>
<dbReference type="Gene3D" id="2.130.10.10">
    <property type="entry name" value="YVTN repeat-like/Quinoprotein amine dehydrogenase"/>
    <property type="match status" value="2"/>
</dbReference>
<dbReference type="AlphaFoldDB" id="A0A8C4X630"/>
<reference evidence="4" key="3">
    <citation type="submission" date="2025-09" db="UniProtKB">
        <authorList>
            <consortium name="Ensembl"/>
        </authorList>
    </citation>
    <scope>IDENTIFICATION</scope>
</reference>
<proteinExistence type="predicted"/>
<reference evidence="4" key="1">
    <citation type="submission" date="2021-06" db="EMBL/GenBank/DDBJ databases">
        <authorList>
            <consortium name="Wellcome Sanger Institute Data Sharing"/>
        </authorList>
    </citation>
    <scope>NUCLEOTIDE SEQUENCE [LARGE SCALE GENOMIC DNA]</scope>
</reference>
<reference evidence="4" key="2">
    <citation type="submission" date="2025-08" db="UniProtKB">
        <authorList>
            <consortium name="Ensembl"/>
        </authorList>
    </citation>
    <scope>IDENTIFICATION</scope>
</reference>
<keyword evidence="5" id="KW-1185">Reference proteome</keyword>
<dbReference type="PROSITE" id="PS50082">
    <property type="entry name" value="WD_REPEATS_2"/>
    <property type="match status" value="1"/>
</dbReference>
<dbReference type="Proteomes" id="UP000694620">
    <property type="component" value="Chromosome 2"/>
</dbReference>
<evidence type="ECO:0000256" key="2">
    <source>
        <dbReference type="ARBA" id="ARBA00022737"/>
    </source>
</evidence>
<organism evidence="4 5">
    <name type="scientific">Erpetoichthys calabaricus</name>
    <name type="common">Rope fish</name>
    <name type="synonym">Calamoichthys calabaricus</name>
    <dbReference type="NCBI Taxonomy" id="27687"/>
    <lineage>
        <taxon>Eukaryota</taxon>
        <taxon>Metazoa</taxon>
        <taxon>Chordata</taxon>
        <taxon>Craniata</taxon>
        <taxon>Vertebrata</taxon>
        <taxon>Euteleostomi</taxon>
        <taxon>Actinopterygii</taxon>
        <taxon>Polypteriformes</taxon>
        <taxon>Polypteridae</taxon>
        <taxon>Erpetoichthys</taxon>
    </lineage>
</organism>
<dbReference type="InterPro" id="IPR036322">
    <property type="entry name" value="WD40_repeat_dom_sf"/>
</dbReference>
<evidence type="ECO:0000256" key="1">
    <source>
        <dbReference type="ARBA" id="ARBA00022574"/>
    </source>
</evidence>
<dbReference type="PANTHER" id="PTHR44666">
    <property type="entry name" value="WD REPEAT-CONTAINING PROTEIN 53"/>
    <property type="match status" value="1"/>
</dbReference>